<name>A0A544C9J8_VIBCL</name>
<organism evidence="1 2">
    <name type="scientific">Vibrio cholerae</name>
    <dbReference type="NCBI Taxonomy" id="666"/>
    <lineage>
        <taxon>Bacteria</taxon>
        <taxon>Pseudomonadati</taxon>
        <taxon>Pseudomonadota</taxon>
        <taxon>Gammaproteobacteria</taxon>
        <taxon>Vibrionales</taxon>
        <taxon>Vibrionaceae</taxon>
        <taxon>Vibrio</taxon>
    </lineage>
</organism>
<accession>A0A544C9J8</accession>
<protein>
    <submittedName>
        <fullName evidence="1">Uncharacterized protein</fullName>
    </submittedName>
</protein>
<dbReference type="AlphaFoldDB" id="A0A544C9J8"/>
<dbReference type="EMBL" id="VIOS01000019">
    <property type="protein sequence ID" value="TQP15302.1"/>
    <property type="molecule type" value="Genomic_DNA"/>
</dbReference>
<reference evidence="1 2" key="1">
    <citation type="submission" date="2019-07" db="EMBL/GenBank/DDBJ databases">
        <title>Phenotypic and genotypic antimicrobial resistance traits of Vibrio cholerae non-O1/non-O139 isolated from a large Austrian lake frequently associated with cases of infection.</title>
        <authorList>
            <person name="Lepuschitz S."/>
            <person name="Baron S."/>
            <person name="Larvor E."/>
            <person name="Granier S."/>
            <person name="Pretzer C."/>
            <person name="Mach R.L."/>
            <person name="Farnleitner A.H."/>
            <person name="Ruppitsch W."/>
            <person name="Pleininger S."/>
            <person name="Indra A."/>
            <person name="Kirschner A.K.T."/>
        </authorList>
    </citation>
    <scope>NUCLEOTIDE SEQUENCE [LARGE SCALE GENOMIC DNA]</scope>
    <source>
        <strain evidence="1 2">A12JL36W90</strain>
    </source>
</reference>
<dbReference type="Proteomes" id="UP000319979">
    <property type="component" value="Unassembled WGS sequence"/>
</dbReference>
<evidence type="ECO:0000313" key="2">
    <source>
        <dbReference type="Proteomes" id="UP000319979"/>
    </source>
</evidence>
<proteinExistence type="predicted"/>
<sequence length="80" mass="9247">MTREKAIAKSRFMFALLQTQERNFARHSTTLPSKRLPFAVASLCLRSKSSEKSQVVSEWVSAKWASRPLPLSLRQFARFF</sequence>
<evidence type="ECO:0000313" key="1">
    <source>
        <dbReference type="EMBL" id="TQP15302.1"/>
    </source>
</evidence>
<gene>
    <name evidence="1" type="ORF">FLM02_07805</name>
</gene>
<comment type="caution">
    <text evidence="1">The sequence shown here is derived from an EMBL/GenBank/DDBJ whole genome shotgun (WGS) entry which is preliminary data.</text>
</comment>